<feature type="compositionally biased region" description="Basic and acidic residues" evidence="6">
    <location>
        <begin position="362"/>
        <end position="381"/>
    </location>
</feature>
<evidence type="ECO:0000313" key="9">
    <source>
        <dbReference type="EMBL" id="SHL25587.1"/>
    </source>
</evidence>
<dbReference type="Proteomes" id="UP000184203">
    <property type="component" value="Unassembled WGS sequence"/>
</dbReference>
<keyword evidence="4 7" id="KW-1133">Transmembrane helix</keyword>
<evidence type="ECO:0000256" key="4">
    <source>
        <dbReference type="ARBA" id="ARBA00022989"/>
    </source>
</evidence>
<comment type="similarity">
    <text evidence="2">Belongs to the autoinducer-2 exporter (AI-2E) (TC 2.A.86) family.</text>
</comment>
<dbReference type="Pfam" id="PF01594">
    <property type="entry name" value="AI-2E_transport"/>
    <property type="match status" value="1"/>
</dbReference>
<evidence type="ECO:0000256" key="7">
    <source>
        <dbReference type="SAM" id="Phobius"/>
    </source>
</evidence>
<dbReference type="GO" id="GO:0016020">
    <property type="term" value="C:membrane"/>
    <property type="evidence" value="ECO:0007669"/>
    <property type="project" value="UniProtKB-SubCell"/>
</dbReference>
<keyword evidence="3 7" id="KW-0812">Transmembrane</keyword>
<feature type="transmembrane region" description="Helical" evidence="7">
    <location>
        <begin position="240"/>
        <end position="271"/>
    </location>
</feature>
<proteinExistence type="inferred from homology"/>
<feature type="transmembrane region" description="Helical" evidence="7">
    <location>
        <begin position="328"/>
        <end position="349"/>
    </location>
</feature>
<reference evidence="8 10" key="1">
    <citation type="journal article" date="2014" name="ISME J.">
        <title>Trehalose/2-sulfotrehalose biosynthesis and glycine-betaine uptake are widely spread mechanisms for osmoadaptation in the Halobacteriales.</title>
        <authorList>
            <person name="Youssef N.H."/>
            <person name="Savage-Ashlock K.N."/>
            <person name="McCully A.L."/>
            <person name="Luedtke B."/>
            <person name="Shaw E.I."/>
            <person name="Hoff W.D."/>
            <person name="Elshahed M.S."/>
        </authorList>
    </citation>
    <scope>NUCLEOTIDE SEQUENCE [LARGE SCALE GENOMIC DNA]</scope>
    <source>
        <strain evidence="8 10">DX253</strain>
    </source>
</reference>
<gene>
    <name evidence="9" type="ORF">SAMN05444342_3435</name>
    <name evidence="8" type="ORF">ZOD2009_13231</name>
</gene>
<evidence type="ECO:0000256" key="5">
    <source>
        <dbReference type="ARBA" id="ARBA00023136"/>
    </source>
</evidence>
<dbReference type="Proteomes" id="UP000003751">
    <property type="component" value="Unassembled WGS sequence"/>
</dbReference>
<evidence type="ECO:0000313" key="8">
    <source>
        <dbReference type="EMBL" id="EFW91528.1"/>
    </source>
</evidence>
<dbReference type="InterPro" id="IPR002549">
    <property type="entry name" value="AI-2E-like"/>
</dbReference>
<keyword evidence="11" id="KW-1185">Reference proteome</keyword>
<evidence type="ECO:0000313" key="10">
    <source>
        <dbReference type="Proteomes" id="UP000003751"/>
    </source>
</evidence>
<organism evidence="8 10">
    <name type="scientific">Haladaptatus paucihalophilus DX253</name>
    <dbReference type="NCBI Taxonomy" id="797209"/>
    <lineage>
        <taxon>Archaea</taxon>
        <taxon>Methanobacteriati</taxon>
        <taxon>Methanobacteriota</taxon>
        <taxon>Stenosarchaea group</taxon>
        <taxon>Halobacteria</taxon>
        <taxon>Halobacteriales</taxon>
        <taxon>Haladaptataceae</taxon>
        <taxon>Haladaptatus</taxon>
    </lineage>
</organism>
<dbReference type="AlphaFoldDB" id="E7QV10"/>
<feature type="transmembrane region" description="Helical" evidence="7">
    <location>
        <begin position="16"/>
        <end position="48"/>
    </location>
</feature>
<evidence type="ECO:0000256" key="1">
    <source>
        <dbReference type="ARBA" id="ARBA00004141"/>
    </source>
</evidence>
<dbReference type="EMBL" id="FRAN01000005">
    <property type="protein sequence ID" value="SHL25587.1"/>
    <property type="molecule type" value="Genomic_DNA"/>
</dbReference>
<feature type="transmembrane region" description="Helical" evidence="7">
    <location>
        <begin position="146"/>
        <end position="168"/>
    </location>
</feature>
<feature type="region of interest" description="Disordered" evidence="6">
    <location>
        <begin position="359"/>
        <end position="381"/>
    </location>
</feature>
<keyword evidence="5 7" id="KW-0472">Membrane</keyword>
<feature type="transmembrane region" description="Helical" evidence="7">
    <location>
        <begin position="305"/>
        <end position="322"/>
    </location>
</feature>
<sequence length="381" mass="42367">MKFGRDDGPSRNEFGWWLFAAALILVLVTSLGSYLGWLVFGVFLYYVARPIARRLVGFGLPPGIAASVTLAVIVLPFIALLGTVAVIAFGQLSTVRVADVERLVRVLFPGFDFRAIPTTPERLYDSVTRLLRNPSIRSFLFQFRGLIGAFATQSYNLFLTLIFVFFLVRDEGKIAGWFRRTVADEETRTGEYLHAVDRGLNSVFFGYTLTIFVIIVLSAVIYTLLNLVAPPGMAIPQTMLVAIATGLATIVPLVGRSIVYFVVVFYLAIVALRTDPVLLWFPVLFLAIMEIAFDNAVRTYIRPILSGRLFPTGLIMFAYLLGPPVFGWYGIFLGPFIMVVTVQFLWVVFPGLLGRNPVETDDAPHDDRSDADPTPTDDRSE</sequence>
<name>E7QV10_HALPU</name>
<evidence type="ECO:0000256" key="3">
    <source>
        <dbReference type="ARBA" id="ARBA00022692"/>
    </source>
</evidence>
<comment type="subcellular location">
    <subcellularLocation>
        <location evidence="1">Membrane</location>
        <topology evidence="1">Multi-pass membrane protein</topology>
    </subcellularLocation>
</comment>
<dbReference type="eggNOG" id="arCOG02642">
    <property type="taxonomic scope" value="Archaea"/>
</dbReference>
<dbReference type="PATRIC" id="fig|797209.4.peg.2604"/>
<dbReference type="RefSeq" id="WP_007980550.1">
    <property type="nucleotide sequence ID" value="NZ_AEMG01000013.1"/>
</dbReference>
<accession>E7QV10</accession>
<feature type="transmembrane region" description="Helical" evidence="7">
    <location>
        <begin position="277"/>
        <end position="293"/>
    </location>
</feature>
<evidence type="ECO:0000256" key="6">
    <source>
        <dbReference type="SAM" id="MobiDB-lite"/>
    </source>
</evidence>
<dbReference type="OrthoDB" id="282734at2157"/>
<feature type="transmembrane region" description="Helical" evidence="7">
    <location>
        <begin position="68"/>
        <end position="89"/>
    </location>
</feature>
<dbReference type="EMBL" id="AEMG01000013">
    <property type="protein sequence ID" value="EFW91528.1"/>
    <property type="molecule type" value="Genomic_DNA"/>
</dbReference>
<dbReference type="STRING" id="797209.GCA_000376445_03843"/>
<reference evidence="9" key="3">
    <citation type="submission" date="2016-11" db="EMBL/GenBank/DDBJ databases">
        <authorList>
            <person name="Jaros S."/>
            <person name="Januszkiewicz K."/>
            <person name="Wedrychowicz H."/>
        </authorList>
    </citation>
    <scope>NUCLEOTIDE SEQUENCE [LARGE SCALE GENOMIC DNA]</scope>
    <source>
        <strain evidence="9">DX253</strain>
    </source>
</reference>
<evidence type="ECO:0000313" key="11">
    <source>
        <dbReference type="Proteomes" id="UP000184203"/>
    </source>
</evidence>
<reference evidence="11" key="2">
    <citation type="submission" date="2016-11" db="EMBL/GenBank/DDBJ databases">
        <authorList>
            <person name="Varghese N."/>
            <person name="Submissions S."/>
        </authorList>
    </citation>
    <scope>NUCLEOTIDE SEQUENCE [LARGE SCALE GENOMIC DNA]</scope>
    <source>
        <strain evidence="11">DX253</strain>
    </source>
</reference>
<feature type="transmembrane region" description="Helical" evidence="7">
    <location>
        <begin position="204"/>
        <end position="228"/>
    </location>
</feature>
<evidence type="ECO:0000256" key="2">
    <source>
        <dbReference type="ARBA" id="ARBA00009773"/>
    </source>
</evidence>
<protein>
    <submittedName>
        <fullName evidence="8 9">Permease</fullName>
    </submittedName>
</protein>